<dbReference type="InterPro" id="IPR017853">
    <property type="entry name" value="GH"/>
</dbReference>
<dbReference type="PANTHER" id="PTHR10357:SF179">
    <property type="entry name" value="NEUTRAL AND BASIC AMINO ACID TRANSPORT PROTEIN RBAT"/>
    <property type="match status" value="1"/>
</dbReference>
<keyword evidence="3" id="KW-0326">Glycosidase</keyword>
<feature type="domain" description="Glycosyl hydrolase family 13 catalytic" evidence="4">
    <location>
        <begin position="10"/>
        <end position="79"/>
    </location>
</feature>
<name>H0GVH6_SACCK</name>
<dbReference type="EMBL" id="AGVY01000234">
    <property type="protein sequence ID" value="EHN02190.1"/>
    <property type="molecule type" value="Genomic_DNA"/>
</dbReference>
<dbReference type="HOGENOM" id="CLU_006462_5_2_1"/>
<feature type="non-terminal residue" evidence="5">
    <location>
        <position position="1"/>
    </location>
</feature>
<dbReference type="GO" id="GO:0004575">
    <property type="term" value="F:sucrose alpha-glucosidase activity"/>
    <property type="evidence" value="ECO:0007669"/>
    <property type="project" value="TreeGrafter"/>
</dbReference>
<keyword evidence="2" id="KW-0378">Hydrolase</keyword>
<dbReference type="SUPFAM" id="SSF51445">
    <property type="entry name" value="(Trans)glycosidases"/>
    <property type="match status" value="1"/>
</dbReference>
<evidence type="ECO:0000256" key="1">
    <source>
        <dbReference type="ARBA" id="ARBA00008061"/>
    </source>
</evidence>
<dbReference type="GO" id="GO:0000025">
    <property type="term" value="P:maltose catabolic process"/>
    <property type="evidence" value="ECO:0007669"/>
    <property type="project" value="TreeGrafter"/>
</dbReference>
<dbReference type="FunFam" id="2.60.40.1180:FF:000027">
    <property type="entry name" value="Oligo-1,6-glucosidase IMA1"/>
    <property type="match status" value="1"/>
</dbReference>
<dbReference type="InterPro" id="IPR013780">
    <property type="entry name" value="Glyco_hydro_b"/>
</dbReference>
<evidence type="ECO:0000256" key="3">
    <source>
        <dbReference type="ARBA" id="ARBA00023295"/>
    </source>
</evidence>
<comment type="caution">
    <text evidence="5">The sequence shown here is derived from an EMBL/GenBank/DDBJ whole genome shotgun (WGS) entry which is preliminary data.</text>
</comment>
<dbReference type="Pfam" id="PF00128">
    <property type="entry name" value="Alpha-amylase"/>
    <property type="match status" value="1"/>
</dbReference>
<keyword evidence="6" id="KW-1185">Reference proteome</keyword>
<evidence type="ECO:0000256" key="2">
    <source>
        <dbReference type="ARBA" id="ARBA00022801"/>
    </source>
</evidence>
<dbReference type="GO" id="GO:0004556">
    <property type="term" value="F:alpha-amylase activity"/>
    <property type="evidence" value="ECO:0007669"/>
    <property type="project" value="TreeGrafter"/>
</dbReference>
<dbReference type="OrthoDB" id="4056982at2759"/>
<comment type="similarity">
    <text evidence="1">Belongs to the glycosyl hydrolase 13 family.</text>
</comment>
<accession>H0GVH6</accession>
<evidence type="ECO:0000313" key="5">
    <source>
        <dbReference type="EMBL" id="EHN02190.1"/>
    </source>
</evidence>
<dbReference type="PhylomeDB" id="H0GVH6"/>
<dbReference type="Proteomes" id="UP000009009">
    <property type="component" value="Unassembled WGS sequence"/>
</dbReference>
<organism evidence="5 6">
    <name type="scientific">Saccharomyces cerevisiae x Saccharomyces kudriavzevii (strain VIN7)</name>
    <name type="common">Yeast</name>
    <dbReference type="NCBI Taxonomy" id="1095631"/>
    <lineage>
        <taxon>Eukaryota</taxon>
        <taxon>Fungi</taxon>
        <taxon>Dikarya</taxon>
        <taxon>Ascomycota</taxon>
        <taxon>Saccharomycotina</taxon>
        <taxon>Saccharomycetes</taxon>
        <taxon>Saccharomycetales</taxon>
        <taxon>Saccharomycetaceae</taxon>
        <taxon>Saccharomyces</taxon>
    </lineage>
</organism>
<dbReference type="Gene3D" id="3.20.20.80">
    <property type="entry name" value="Glycosidases"/>
    <property type="match status" value="1"/>
</dbReference>
<dbReference type="SUPFAM" id="SSF51011">
    <property type="entry name" value="Glycosyl hydrolase domain"/>
    <property type="match status" value="1"/>
</dbReference>
<dbReference type="InterPro" id="IPR006047">
    <property type="entry name" value="GH13_cat_dom"/>
</dbReference>
<evidence type="ECO:0000313" key="6">
    <source>
        <dbReference type="Proteomes" id="UP000009009"/>
    </source>
</evidence>
<dbReference type="AlphaFoldDB" id="H0GVH6"/>
<sequence length="159" mass="18393">KKFLDGIALVSRDHARTPMPWTHEEPNAGFSGPNAKPWFSLNESFREGINVEDEQKNPDSVLAFWRKALEFRKSHKDIAVYGYDFEFIDLDNKKLFSFTKKCENKTLFAALNFGSELLDFEIPKANSSYTLSFGNYPNDQINPSSRTLKPWEGRIYIDE</sequence>
<gene>
    <name evidence="5" type="ORF">VIN7_7422</name>
</gene>
<proteinExistence type="inferred from homology"/>
<dbReference type="PANTHER" id="PTHR10357">
    <property type="entry name" value="ALPHA-AMYLASE FAMILY MEMBER"/>
    <property type="match status" value="1"/>
</dbReference>
<dbReference type="GO" id="GO:0004574">
    <property type="term" value="F:oligo-1,6-glucosidase activity"/>
    <property type="evidence" value="ECO:0007669"/>
    <property type="project" value="TreeGrafter"/>
</dbReference>
<reference evidence="5 6" key="1">
    <citation type="journal article" date="2012" name="FEMS Yeast Res.">
        <title>The genome sequence of the wine yeast VIN7 reveals an allotriploid hybrid genome with Saccharomyces cerevisiae and Saccharomyces kudriavzevii origins.</title>
        <authorList>
            <person name="Borneman A.R."/>
            <person name="Desany B.A."/>
            <person name="Riches D."/>
            <person name="Affourtit J.P."/>
            <person name="Forgan A.H."/>
            <person name="Pretorius I.S."/>
            <person name="Egholm M."/>
            <person name="Chambers P.J."/>
        </authorList>
    </citation>
    <scope>NUCLEOTIDE SEQUENCE [LARGE SCALE GENOMIC DNA]</scope>
    <source>
        <strain evidence="5 6">VIN7</strain>
    </source>
</reference>
<dbReference type="Gene3D" id="2.60.40.1180">
    <property type="entry name" value="Golgi alpha-mannosidase II"/>
    <property type="match status" value="1"/>
</dbReference>
<protein>
    <submittedName>
        <fullName evidence="5">YOL157C-like protein</fullName>
    </submittedName>
</protein>
<dbReference type="GO" id="GO:0033934">
    <property type="term" value="F:glucan 1,4-alpha-maltotriohydrolase activity"/>
    <property type="evidence" value="ECO:0007669"/>
    <property type="project" value="TreeGrafter"/>
</dbReference>
<evidence type="ECO:0000259" key="4">
    <source>
        <dbReference type="Pfam" id="PF00128"/>
    </source>
</evidence>
<dbReference type="GO" id="GO:0005987">
    <property type="term" value="P:sucrose catabolic process"/>
    <property type="evidence" value="ECO:0007669"/>
    <property type="project" value="TreeGrafter"/>
</dbReference>